<evidence type="ECO:0000256" key="2">
    <source>
        <dbReference type="ARBA" id="ARBA00007783"/>
    </source>
</evidence>
<comment type="subcellular location">
    <subcellularLocation>
        <location evidence="1 9">Cell inner membrane</location>
        <topology evidence="1 9">Multi-pass membrane protein</topology>
    </subcellularLocation>
</comment>
<comment type="similarity">
    <text evidence="2 9">Belongs to the ABC-2 integral membrane protein family.</text>
</comment>
<dbReference type="GeneID" id="83257196"/>
<keyword evidence="13" id="KW-1185">Reference proteome</keyword>
<keyword evidence="3 9" id="KW-0813">Transport</keyword>
<evidence type="ECO:0000256" key="6">
    <source>
        <dbReference type="ARBA" id="ARBA00022692"/>
    </source>
</evidence>
<keyword evidence="6 9" id="KW-0812">Transmembrane</keyword>
<evidence type="ECO:0000256" key="4">
    <source>
        <dbReference type="ARBA" id="ARBA00022475"/>
    </source>
</evidence>
<keyword evidence="7 9" id="KW-1133">Transmembrane helix</keyword>
<evidence type="ECO:0000256" key="8">
    <source>
        <dbReference type="ARBA" id="ARBA00023136"/>
    </source>
</evidence>
<keyword evidence="8 9" id="KW-0472">Membrane</keyword>
<dbReference type="GO" id="GO:0140359">
    <property type="term" value="F:ABC-type transporter activity"/>
    <property type="evidence" value="ECO:0007669"/>
    <property type="project" value="InterPro"/>
</dbReference>
<reference evidence="11 13" key="1">
    <citation type="submission" date="2015-12" db="EMBL/GenBank/DDBJ databases">
        <title>Intraspecies pangenome expansion in the marine bacterium Alteromonas.</title>
        <authorList>
            <person name="Lopez-Perez M."/>
            <person name="Rodriguez-Valera F."/>
        </authorList>
    </citation>
    <scope>NUCLEOTIDE SEQUENCE [LARGE SCALE GENOMIC DNA]</scope>
    <source>
        <strain evidence="11 13">LMG 21861</strain>
    </source>
</reference>
<dbReference type="PANTHER" id="PTHR30413">
    <property type="entry name" value="INNER MEMBRANE TRANSPORT PERMEASE"/>
    <property type="match status" value="1"/>
</dbReference>
<dbReference type="GO" id="GO:0015920">
    <property type="term" value="P:lipopolysaccharide transport"/>
    <property type="evidence" value="ECO:0007669"/>
    <property type="project" value="TreeGrafter"/>
</dbReference>
<protein>
    <recommendedName>
        <fullName evidence="9">Transport permease protein</fullName>
    </recommendedName>
</protein>
<dbReference type="PANTHER" id="PTHR30413:SF8">
    <property type="entry name" value="TRANSPORT PERMEASE PROTEIN"/>
    <property type="match status" value="1"/>
</dbReference>
<feature type="transmembrane region" description="Helical" evidence="9">
    <location>
        <begin position="62"/>
        <end position="82"/>
    </location>
</feature>
<feature type="transmembrane region" description="Helical" evidence="9">
    <location>
        <begin position="178"/>
        <end position="194"/>
    </location>
</feature>
<gene>
    <name evidence="11" type="ORF">AVL57_05840</name>
    <name evidence="12" type="ORF">Q4527_18730</name>
</gene>
<dbReference type="AlphaFoldDB" id="A0AAW7Z4L1"/>
<keyword evidence="4 9" id="KW-1003">Cell membrane</keyword>
<reference evidence="12" key="2">
    <citation type="submission" date="2023-07" db="EMBL/GenBank/DDBJ databases">
        <title>Genome content predicts the carbon catabolic preferences of heterotrophic bacteria.</title>
        <authorList>
            <person name="Gralka M."/>
        </authorList>
    </citation>
    <scope>NUCLEOTIDE SEQUENCE</scope>
    <source>
        <strain evidence="12">F2M12</strain>
    </source>
</reference>
<organism evidence="12 14">
    <name type="scientific">Alteromonas stellipolaris</name>
    <dbReference type="NCBI Taxonomy" id="233316"/>
    <lineage>
        <taxon>Bacteria</taxon>
        <taxon>Pseudomonadati</taxon>
        <taxon>Pseudomonadota</taxon>
        <taxon>Gammaproteobacteria</taxon>
        <taxon>Alteromonadales</taxon>
        <taxon>Alteromonadaceae</taxon>
        <taxon>Alteromonas/Salinimonas group</taxon>
        <taxon>Alteromonas</taxon>
    </lineage>
</organism>
<proteinExistence type="inferred from homology"/>
<dbReference type="Pfam" id="PF01061">
    <property type="entry name" value="ABC2_membrane"/>
    <property type="match status" value="1"/>
</dbReference>
<evidence type="ECO:0000313" key="12">
    <source>
        <dbReference type="EMBL" id="MDO6579441.1"/>
    </source>
</evidence>
<evidence type="ECO:0000313" key="11">
    <source>
        <dbReference type="EMBL" id="AMJ73538.1"/>
    </source>
</evidence>
<dbReference type="InterPro" id="IPR000412">
    <property type="entry name" value="ABC_2_transport"/>
</dbReference>
<feature type="domain" description="ABC transmembrane type-2" evidence="10">
    <location>
        <begin position="31"/>
        <end position="252"/>
    </location>
</feature>
<evidence type="ECO:0000313" key="14">
    <source>
        <dbReference type="Proteomes" id="UP001170717"/>
    </source>
</evidence>
<name>A0AAW7Z4L1_9ALTE</name>
<dbReference type="KEGG" id="asq:AVL57_05840"/>
<dbReference type="RefSeq" id="WP_057793482.1">
    <property type="nucleotide sequence ID" value="NZ_CANLMS010000002.1"/>
</dbReference>
<evidence type="ECO:0000256" key="7">
    <source>
        <dbReference type="ARBA" id="ARBA00022989"/>
    </source>
</evidence>
<dbReference type="GO" id="GO:0043190">
    <property type="term" value="C:ATP-binding cassette (ABC) transporter complex"/>
    <property type="evidence" value="ECO:0007669"/>
    <property type="project" value="InterPro"/>
</dbReference>
<dbReference type="EMBL" id="CP013926">
    <property type="protein sequence ID" value="AMJ73538.1"/>
    <property type="molecule type" value="Genomic_DNA"/>
</dbReference>
<dbReference type="PROSITE" id="PS51012">
    <property type="entry name" value="ABC_TM2"/>
    <property type="match status" value="1"/>
</dbReference>
<feature type="transmembrane region" description="Helical" evidence="9">
    <location>
        <begin position="31"/>
        <end position="50"/>
    </location>
</feature>
<dbReference type="EMBL" id="JAUOQI010000020">
    <property type="protein sequence ID" value="MDO6579441.1"/>
    <property type="molecule type" value="Genomic_DNA"/>
</dbReference>
<evidence type="ECO:0000256" key="1">
    <source>
        <dbReference type="ARBA" id="ARBA00004429"/>
    </source>
</evidence>
<feature type="transmembrane region" description="Helical" evidence="9">
    <location>
        <begin position="231"/>
        <end position="251"/>
    </location>
</feature>
<evidence type="ECO:0000256" key="3">
    <source>
        <dbReference type="ARBA" id="ARBA00022448"/>
    </source>
</evidence>
<evidence type="ECO:0000256" key="9">
    <source>
        <dbReference type="RuleBase" id="RU361157"/>
    </source>
</evidence>
<dbReference type="InterPro" id="IPR013525">
    <property type="entry name" value="ABC2_TM"/>
</dbReference>
<dbReference type="PIRSF" id="PIRSF006648">
    <property type="entry name" value="DrrB"/>
    <property type="match status" value="1"/>
</dbReference>
<evidence type="ECO:0000313" key="13">
    <source>
        <dbReference type="Proteomes" id="UP000056750"/>
    </source>
</evidence>
<sequence length="259" mass="29706">MVTFKEQVYAWRSVIFALFLREFQSKFNDKFGLSWAFIEPFIFIAALSFIRGLISGDDVHSIPLFIFMMIGLVGLQTLTTNLQSVSTSIRRNKPLYAFRQVQPLAAVVTAGFVELSIKTVVIALLALALYLLGDGFEIHDPLMLITLYILLWLFSVSIGLVFGIAQAFVPEVDKIKSMLTRPLMFISCVFFSLQDMPEYLWPYFTWNPLVHFNELARYACFESYGHKGVSFSFVVEITLVFLFLSLSLYHITWKKVLSR</sequence>
<dbReference type="Proteomes" id="UP001170717">
    <property type="component" value="Unassembled WGS sequence"/>
</dbReference>
<feature type="transmembrane region" description="Helical" evidence="9">
    <location>
        <begin position="145"/>
        <end position="169"/>
    </location>
</feature>
<evidence type="ECO:0000259" key="10">
    <source>
        <dbReference type="PROSITE" id="PS51012"/>
    </source>
</evidence>
<dbReference type="PRINTS" id="PR00164">
    <property type="entry name" value="ABC2TRNSPORT"/>
</dbReference>
<keyword evidence="5" id="KW-0997">Cell inner membrane</keyword>
<dbReference type="InterPro" id="IPR047817">
    <property type="entry name" value="ABC2_TM_bact-type"/>
</dbReference>
<dbReference type="Proteomes" id="UP000056750">
    <property type="component" value="Chromosome"/>
</dbReference>
<evidence type="ECO:0000256" key="5">
    <source>
        <dbReference type="ARBA" id="ARBA00022519"/>
    </source>
</evidence>
<feature type="transmembrane region" description="Helical" evidence="9">
    <location>
        <begin position="103"/>
        <end position="133"/>
    </location>
</feature>
<accession>A0AAW7Z4L1</accession>